<sequence>MPNPLSAHSPGQSNFQEALVSCYCALSLASLREFELYLDNCLEFLAEDGVVRSNSVDKAICAQLKLVMDELAPQQRRVKALSPRMLISSLSQKGRWVSSMGEQDAQELFQMISSTLQSSRRESDASIFNSGFLTKSEPMKSSVISIPSSDGKSEGPRTATPGSQVETSYSGSTATCRMPPFSNPLLGMAASRIACVKCGYTAAIRHFTFDNLSLAVPRASTTTIEACLGMYTVIDRLDDFKCRHCTLTATLHKIKQDIAHHQAELANTESESKRAKRHIAAISRLSDQQDEVAKALATNPETNLKGIELVSPPPGVSTKQTMIARTPKILVLHLSRSIFTSSGDMIKNPARVRLQLLLDISPFTTTGHINTNASAPISGPQPLSAASKAEAKRNNCLYRLSAVVVHAGSHHSGHFYAYRRVAGEDEKMEAPGKWFCISDHTVAAVSLDHVLASGDAYMLFYERL</sequence>
<gene>
    <name evidence="11" type="ORF">DL89DRAFT_259621</name>
</gene>
<evidence type="ECO:0000256" key="9">
    <source>
        <dbReference type="SAM" id="MobiDB-lite"/>
    </source>
</evidence>
<accession>A0A1Y1W1T9</accession>
<keyword evidence="4" id="KW-0645">Protease</keyword>
<dbReference type="GeneID" id="63802355"/>
<evidence type="ECO:0000313" key="11">
    <source>
        <dbReference type="EMBL" id="ORX67084.1"/>
    </source>
</evidence>
<proteinExistence type="inferred from homology"/>
<reference evidence="11 12" key="1">
    <citation type="submission" date="2016-07" db="EMBL/GenBank/DDBJ databases">
        <title>Pervasive Adenine N6-methylation of Active Genes in Fungi.</title>
        <authorList>
            <consortium name="DOE Joint Genome Institute"/>
            <person name="Mondo S.J."/>
            <person name="Dannebaum R.O."/>
            <person name="Kuo R.C."/>
            <person name="Labutti K."/>
            <person name="Haridas S."/>
            <person name="Kuo A."/>
            <person name="Salamov A."/>
            <person name="Ahrendt S.R."/>
            <person name="Lipzen A."/>
            <person name="Sullivan W."/>
            <person name="Andreopoulos W.B."/>
            <person name="Clum A."/>
            <person name="Lindquist E."/>
            <person name="Daum C."/>
            <person name="Ramamoorthy G.K."/>
            <person name="Gryganskyi A."/>
            <person name="Culley D."/>
            <person name="Magnuson J.K."/>
            <person name="James T.Y."/>
            <person name="O'Malley M.A."/>
            <person name="Stajich J.E."/>
            <person name="Spatafora J.W."/>
            <person name="Visel A."/>
            <person name="Grigoriev I.V."/>
        </authorList>
    </citation>
    <scope>NUCLEOTIDE SEQUENCE [LARGE SCALE GENOMIC DNA]</scope>
    <source>
        <strain evidence="11 12">ATCC 12442</strain>
    </source>
</reference>
<organism evidence="11 12">
    <name type="scientific">Linderina pennispora</name>
    <dbReference type="NCBI Taxonomy" id="61395"/>
    <lineage>
        <taxon>Eukaryota</taxon>
        <taxon>Fungi</taxon>
        <taxon>Fungi incertae sedis</taxon>
        <taxon>Zoopagomycota</taxon>
        <taxon>Kickxellomycotina</taxon>
        <taxon>Kickxellomycetes</taxon>
        <taxon>Kickxellales</taxon>
        <taxon>Kickxellaceae</taxon>
        <taxon>Linderina</taxon>
    </lineage>
</organism>
<dbReference type="GO" id="GO:0005634">
    <property type="term" value="C:nucleus"/>
    <property type="evidence" value="ECO:0007669"/>
    <property type="project" value="TreeGrafter"/>
</dbReference>
<keyword evidence="8" id="KW-0175">Coiled coil</keyword>
<comment type="caution">
    <text evidence="11">The sequence shown here is derived from an EMBL/GenBank/DDBJ whole genome shotgun (WGS) entry which is preliminary data.</text>
</comment>
<evidence type="ECO:0000256" key="3">
    <source>
        <dbReference type="ARBA" id="ARBA00012759"/>
    </source>
</evidence>
<dbReference type="EC" id="3.4.19.12" evidence="3"/>
<evidence type="ECO:0000256" key="2">
    <source>
        <dbReference type="ARBA" id="ARBA00009085"/>
    </source>
</evidence>
<dbReference type="PROSITE" id="PS00973">
    <property type="entry name" value="USP_2"/>
    <property type="match status" value="1"/>
</dbReference>
<evidence type="ECO:0000256" key="4">
    <source>
        <dbReference type="ARBA" id="ARBA00022670"/>
    </source>
</evidence>
<dbReference type="Pfam" id="PF00443">
    <property type="entry name" value="UCH"/>
    <property type="match status" value="1"/>
</dbReference>
<dbReference type="Gene3D" id="3.90.70.10">
    <property type="entry name" value="Cysteine proteinases"/>
    <property type="match status" value="1"/>
</dbReference>
<feature type="domain" description="USP" evidence="10">
    <location>
        <begin position="10"/>
        <end position="464"/>
    </location>
</feature>
<protein>
    <recommendedName>
        <fullName evidence="3">ubiquitinyl hydrolase 1</fullName>
        <ecNumber evidence="3">3.4.19.12</ecNumber>
    </recommendedName>
</protein>
<dbReference type="GO" id="GO:0006508">
    <property type="term" value="P:proteolysis"/>
    <property type="evidence" value="ECO:0007669"/>
    <property type="project" value="UniProtKB-KW"/>
</dbReference>
<dbReference type="PROSITE" id="PS50235">
    <property type="entry name" value="USP_3"/>
    <property type="match status" value="1"/>
</dbReference>
<dbReference type="GO" id="GO:0016579">
    <property type="term" value="P:protein deubiquitination"/>
    <property type="evidence" value="ECO:0007669"/>
    <property type="project" value="InterPro"/>
</dbReference>
<evidence type="ECO:0000256" key="7">
    <source>
        <dbReference type="ARBA" id="ARBA00022807"/>
    </source>
</evidence>
<keyword evidence="7" id="KW-0788">Thiol protease</keyword>
<evidence type="ECO:0000259" key="10">
    <source>
        <dbReference type="PROSITE" id="PS50235"/>
    </source>
</evidence>
<dbReference type="InterPro" id="IPR050164">
    <property type="entry name" value="Peptidase_C19"/>
</dbReference>
<evidence type="ECO:0000313" key="12">
    <source>
        <dbReference type="Proteomes" id="UP000193922"/>
    </source>
</evidence>
<dbReference type="STRING" id="61395.A0A1Y1W1T9"/>
<dbReference type="AlphaFoldDB" id="A0A1Y1W1T9"/>
<evidence type="ECO:0000256" key="1">
    <source>
        <dbReference type="ARBA" id="ARBA00000707"/>
    </source>
</evidence>
<keyword evidence="6" id="KW-0378">Hydrolase</keyword>
<dbReference type="Proteomes" id="UP000193922">
    <property type="component" value="Unassembled WGS sequence"/>
</dbReference>
<keyword evidence="5" id="KW-0833">Ubl conjugation pathway</keyword>
<dbReference type="GO" id="GO:0004843">
    <property type="term" value="F:cysteine-type deubiquitinase activity"/>
    <property type="evidence" value="ECO:0007669"/>
    <property type="project" value="UniProtKB-EC"/>
</dbReference>
<dbReference type="OrthoDB" id="2020758at2759"/>
<evidence type="ECO:0000256" key="8">
    <source>
        <dbReference type="SAM" id="Coils"/>
    </source>
</evidence>
<dbReference type="PANTHER" id="PTHR24006:SF888">
    <property type="entry name" value="UBIQUITIN CARBOXYL-TERMINAL HYDROLASE 30"/>
    <property type="match status" value="1"/>
</dbReference>
<dbReference type="RefSeq" id="XP_040741006.1">
    <property type="nucleotide sequence ID" value="XM_040885707.1"/>
</dbReference>
<evidence type="ECO:0000256" key="5">
    <source>
        <dbReference type="ARBA" id="ARBA00022786"/>
    </source>
</evidence>
<feature type="compositionally biased region" description="Polar residues" evidence="9">
    <location>
        <begin position="160"/>
        <end position="173"/>
    </location>
</feature>
<dbReference type="InterPro" id="IPR018200">
    <property type="entry name" value="USP_CS"/>
</dbReference>
<dbReference type="PANTHER" id="PTHR24006">
    <property type="entry name" value="UBIQUITIN CARBOXYL-TERMINAL HYDROLASE"/>
    <property type="match status" value="1"/>
</dbReference>
<comment type="catalytic activity">
    <reaction evidence="1">
        <text>Thiol-dependent hydrolysis of ester, thioester, amide, peptide and isopeptide bonds formed by the C-terminal Gly of ubiquitin (a 76-residue protein attached to proteins as an intracellular targeting signal).</text>
        <dbReference type="EC" id="3.4.19.12"/>
    </reaction>
</comment>
<dbReference type="InterPro" id="IPR038765">
    <property type="entry name" value="Papain-like_cys_pep_sf"/>
</dbReference>
<comment type="similarity">
    <text evidence="2">Belongs to the peptidase C19 family.</text>
</comment>
<feature type="coiled-coil region" evidence="8">
    <location>
        <begin position="251"/>
        <end position="278"/>
    </location>
</feature>
<dbReference type="SUPFAM" id="SSF54001">
    <property type="entry name" value="Cysteine proteinases"/>
    <property type="match status" value="1"/>
</dbReference>
<dbReference type="InterPro" id="IPR028889">
    <property type="entry name" value="USP"/>
</dbReference>
<dbReference type="EMBL" id="MCFD01000013">
    <property type="protein sequence ID" value="ORX67084.1"/>
    <property type="molecule type" value="Genomic_DNA"/>
</dbReference>
<dbReference type="GO" id="GO:0005829">
    <property type="term" value="C:cytosol"/>
    <property type="evidence" value="ECO:0007669"/>
    <property type="project" value="TreeGrafter"/>
</dbReference>
<feature type="region of interest" description="Disordered" evidence="9">
    <location>
        <begin position="139"/>
        <end position="173"/>
    </location>
</feature>
<evidence type="ECO:0000256" key="6">
    <source>
        <dbReference type="ARBA" id="ARBA00022801"/>
    </source>
</evidence>
<name>A0A1Y1W1T9_9FUNG</name>
<keyword evidence="12" id="KW-1185">Reference proteome</keyword>
<dbReference type="InterPro" id="IPR001394">
    <property type="entry name" value="Peptidase_C19_UCH"/>
</dbReference>